<reference evidence="2 4" key="1">
    <citation type="journal article" date="2012" name="Nature">
        <title>Algal genomes reveal evolutionary mosaicism and the fate of nucleomorphs.</title>
        <authorList>
            <consortium name="DOE Joint Genome Institute"/>
            <person name="Curtis B.A."/>
            <person name="Tanifuji G."/>
            <person name="Burki F."/>
            <person name="Gruber A."/>
            <person name="Irimia M."/>
            <person name="Maruyama S."/>
            <person name="Arias M.C."/>
            <person name="Ball S.G."/>
            <person name="Gile G.H."/>
            <person name="Hirakawa Y."/>
            <person name="Hopkins J.F."/>
            <person name="Kuo A."/>
            <person name="Rensing S.A."/>
            <person name="Schmutz J."/>
            <person name="Symeonidi A."/>
            <person name="Elias M."/>
            <person name="Eveleigh R.J."/>
            <person name="Herman E.K."/>
            <person name="Klute M.J."/>
            <person name="Nakayama T."/>
            <person name="Obornik M."/>
            <person name="Reyes-Prieto A."/>
            <person name="Armbrust E.V."/>
            <person name="Aves S.J."/>
            <person name="Beiko R.G."/>
            <person name="Coutinho P."/>
            <person name="Dacks J.B."/>
            <person name="Durnford D.G."/>
            <person name="Fast N.M."/>
            <person name="Green B.R."/>
            <person name="Grisdale C.J."/>
            <person name="Hempel F."/>
            <person name="Henrissat B."/>
            <person name="Hoppner M.P."/>
            <person name="Ishida K."/>
            <person name="Kim E."/>
            <person name="Koreny L."/>
            <person name="Kroth P.G."/>
            <person name="Liu Y."/>
            <person name="Malik S.B."/>
            <person name="Maier U.G."/>
            <person name="McRose D."/>
            <person name="Mock T."/>
            <person name="Neilson J.A."/>
            <person name="Onodera N.T."/>
            <person name="Poole A.M."/>
            <person name="Pritham E.J."/>
            <person name="Richards T.A."/>
            <person name="Rocap G."/>
            <person name="Roy S.W."/>
            <person name="Sarai C."/>
            <person name="Schaack S."/>
            <person name="Shirato S."/>
            <person name="Slamovits C.H."/>
            <person name="Spencer D.F."/>
            <person name="Suzuki S."/>
            <person name="Worden A.Z."/>
            <person name="Zauner S."/>
            <person name="Barry K."/>
            <person name="Bell C."/>
            <person name="Bharti A.K."/>
            <person name="Crow J.A."/>
            <person name="Grimwood J."/>
            <person name="Kramer R."/>
            <person name="Lindquist E."/>
            <person name="Lucas S."/>
            <person name="Salamov A."/>
            <person name="McFadden G.I."/>
            <person name="Lane C.E."/>
            <person name="Keeling P.J."/>
            <person name="Gray M.W."/>
            <person name="Grigoriev I.V."/>
            <person name="Archibald J.M."/>
        </authorList>
    </citation>
    <scope>NUCLEOTIDE SEQUENCE</scope>
    <source>
        <strain evidence="2 4">CCMP2712</strain>
    </source>
</reference>
<evidence type="ECO:0000313" key="4">
    <source>
        <dbReference type="Proteomes" id="UP000011087"/>
    </source>
</evidence>
<protein>
    <submittedName>
        <fullName evidence="2 3">Uncharacterized protein</fullName>
    </submittedName>
</protein>
<dbReference type="HOGENOM" id="CLU_1829010_0_0_1"/>
<dbReference type="KEGG" id="gtt:GUITHDRAFT_103301"/>
<dbReference type="EMBL" id="JH992977">
    <property type="protein sequence ID" value="EKX50710.1"/>
    <property type="molecule type" value="Genomic_DNA"/>
</dbReference>
<keyword evidence="4" id="KW-1185">Reference proteome</keyword>
<sequence>MPSTNDTNKMLEQDCNNARHAPRVSKIDMYFYEELLMSGGQKEASEWLSMRKLQSSRSGASSPRSTLSHSTSLPSSCNTSRSQTPTPARRSSIESCREKFVRSNRSDSFSHRSKKISTEVDFELAKLRLGYNAGLLFTDAAHLVHPDSDE</sequence>
<dbReference type="GeneID" id="17307690"/>
<name>L1JR92_GUITC</name>
<reference evidence="3" key="3">
    <citation type="submission" date="2015-06" db="UniProtKB">
        <authorList>
            <consortium name="EnsemblProtists"/>
        </authorList>
    </citation>
    <scope>IDENTIFICATION</scope>
</reference>
<dbReference type="RefSeq" id="XP_005837690.1">
    <property type="nucleotide sequence ID" value="XM_005837633.1"/>
</dbReference>
<dbReference type="AlphaFoldDB" id="L1JR92"/>
<feature type="compositionally biased region" description="Low complexity" evidence="1">
    <location>
        <begin position="55"/>
        <end position="82"/>
    </location>
</feature>
<evidence type="ECO:0000256" key="1">
    <source>
        <dbReference type="SAM" id="MobiDB-lite"/>
    </source>
</evidence>
<organism evidence="2">
    <name type="scientific">Guillardia theta (strain CCMP2712)</name>
    <name type="common">Cryptophyte</name>
    <dbReference type="NCBI Taxonomy" id="905079"/>
    <lineage>
        <taxon>Eukaryota</taxon>
        <taxon>Cryptophyceae</taxon>
        <taxon>Pyrenomonadales</taxon>
        <taxon>Geminigeraceae</taxon>
        <taxon>Guillardia</taxon>
    </lineage>
</organism>
<gene>
    <name evidence="2" type="ORF">GUITHDRAFT_103301</name>
</gene>
<feature type="compositionally biased region" description="Basic and acidic residues" evidence="1">
    <location>
        <begin position="91"/>
        <end position="110"/>
    </location>
</feature>
<dbReference type="PaxDb" id="55529-EKX50710"/>
<evidence type="ECO:0000313" key="2">
    <source>
        <dbReference type="EMBL" id="EKX50710.1"/>
    </source>
</evidence>
<dbReference type="Proteomes" id="UP000011087">
    <property type="component" value="Unassembled WGS sequence"/>
</dbReference>
<reference evidence="4" key="2">
    <citation type="submission" date="2012-11" db="EMBL/GenBank/DDBJ databases">
        <authorList>
            <person name="Kuo A."/>
            <person name="Curtis B.A."/>
            <person name="Tanifuji G."/>
            <person name="Burki F."/>
            <person name="Gruber A."/>
            <person name="Irimia M."/>
            <person name="Maruyama S."/>
            <person name="Arias M.C."/>
            <person name="Ball S.G."/>
            <person name="Gile G.H."/>
            <person name="Hirakawa Y."/>
            <person name="Hopkins J.F."/>
            <person name="Rensing S.A."/>
            <person name="Schmutz J."/>
            <person name="Symeonidi A."/>
            <person name="Elias M."/>
            <person name="Eveleigh R.J."/>
            <person name="Herman E.K."/>
            <person name="Klute M.J."/>
            <person name="Nakayama T."/>
            <person name="Obornik M."/>
            <person name="Reyes-Prieto A."/>
            <person name="Armbrust E.V."/>
            <person name="Aves S.J."/>
            <person name="Beiko R.G."/>
            <person name="Coutinho P."/>
            <person name="Dacks J.B."/>
            <person name="Durnford D.G."/>
            <person name="Fast N.M."/>
            <person name="Green B.R."/>
            <person name="Grisdale C."/>
            <person name="Hempe F."/>
            <person name="Henrissat B."/>
            <person name="Hoppner M.P."/>
            <person name="Ishida K.-I."/>
            <person name="Kim E."/>
            <person name="Koreny L."/>
            <person name="Kroth P.G."/>
            <person name="Liu Y."/>
            <person name="Malik S.-B."/>
            <person name="Maier U.G."/>
            <person name="McRose D."/>
            <person name="Mock T."/>
            <person name="Neilson J.A."/>
            <person name="Onodera N.T."/>
            <person name="Poole A.M."/>
            <person name="Pritham E.J."/>
            <person name="Richards T.A."/>
            <person name="Rocap G."/>
            <person name="Roy S.W."/>
            <person name="Sarai C."/>
            <person name="Schaack S."/>
            <person name="Shirato S."/>
            <person name="Slamovits C.H."/>
            <person name="Spencer D.F."/>
            <person name="Suzuki S."/>
            <person name="Worden A.Z."/>
            <person name="Zauner S."/>
            <person name="Barry K."/>
            <person name="Bell C."/>
            <person name="Bharti A.K."/>
            <person name="Crow J.A."/>
            <person name="Grimwood J."/>
            <person name="Kramer R."/>
            <person name="Lindquist E."/>
            <person name="Lucas S."/>
            <person name="Salamov A."/>
            <person name="McFadden G.I."/>
            <person name="Lane C.E."/>
            <person name="Keeling P.J."/>
            <person name="Gray M.W."/>
            <person name="Grigoriev I.V."/>
            <person name="Archibald J.M."/>
        </authorList>
    </citation>
    <scope>NUCLEOTIDE SEQUENCE</scope>
    <source>
        <strain evidence="4">CCMP2712</strain>
    </source>
</reference>
<dbReference type="EnsemblProtists" id="EKX50710">
    <property type="protein sequence ID" value="EKX50710"/>
    <property type="gene ID" value="GUITHDRAFT_103301"/>
</dbReference>
<evidence type="ECO:0000313" key="3">
    <source>
        <dbReference type="EnsemblProtists" id="EKX50710"/>
    </source>
</evidence>
<feature type="region of interest" description="Disordered" evidence="1">
    <location>
        <begin position="46"/>
        <end position="115"/>
    </location>
</feature>
<accession>L1JR92</accession>
<proteinExistence type="predicted"/>